<reference evidence="7" key="1">
    <citation type="submission" date="2023-07" db="EMBL/GenBank/DDBJ databases">
        <authorList>
            <consortium name="AG Swart"/>
            <person name="Singh M."/>
            <person name="Singh A."/>
            <person name="Seah K."/>
            <person name="Emmerich C."/>
        </authorList>
    </citation>
    <scope>NUCLEOTIDE SEQUENCE</scope>
    <source>
        <strain evidence="7">DP1</strain>
    </source>
</reference>
<evidence type="ECO:0000256" key="1">
    <source>
        <dbReference type="ARBA" id="ARBA00022574"/>
    </source>
</evidence>
<gene>
    <name evidence="7" type="ORF">ECRASSUSDP1_LOCUS5892</name>
</gene>
<dbReference type="InterPro" id="IPR055439">
    <property type="entry name" value="Beta-prop_EML_1st"/>
</dbReference>
<feature type="domain" description="CFA20" evidence="5">
    <location>
        <begin position="6"/>
        <end position="195"/>
    </location>
</feature>
<protein>
    <submittedName>
        <fullName evidence="7">Uncharacterized protein</fullName>
    </submittedName>
</protein>
<dbReference type="SMART" id="SM00320">
    <property type="entry name" value="WD40"/>
    <property type="match status" value="13"/>
</dbReference>
<proteinExistence type="predicted"/>
<feature type="repeat" description="WD" evidence="3">
    <location>
        <begin position="572"/>
        <end position="601"/>
    </location>
</feature>
<dbReference type="InterPro" id="IPR007714">
    <property type="entry name" value="CFA20_dom"/>
</dbReference>
<evidence type="ECO:0000256" key="3">
    <source>
        <dbReference type="PROSITE-ProRule" id="PRU00221"/>
    </source>
</evidence>
<dbReference type="Proteomes" id="UP001295684">
    <property type="component" value="Unassembled WGS sequence"/>
</dbReference>
<keyword evidence="8" id="KW-1185">Reference proteome</keyword>
<dbReference type="SUPFAM" id="SSF50978">
    <property type="entry name" value="WD40 repeat-like"/>
    <property type="match status" value="3"/>
</dbReference>
<evidence type="ECO:0000256" key="2">
    <source>
        <dbReference type="ARBA" id="ARBA00022737"/>
    </source>
</evidence>
<feature type="region of interest" description="Disordered" evidence="4">
    <location>
        <begin position="231"/>
        <end position="301"/>
    </location>
</feature>
<dbReference type="EMBL" id="CAMPGE010005702">
    <property type="protein sequence ID" value="CAI2364547.1"/>
    <property type="molecule type" value="Genomic_DNA"/>
</dbReference>
<dbReference type="Gene3D" id="2.130.10.10">
    <property type="entry name" value="YVTN repeat-like/Quinoprotein amine dehydrogenase"/>
    <property type="match status" value="4"/>
</dbReference>
<organism evidence="7 8">
    <name type="scientific">Euplotes crassus</name>
    <dbReference type="NCBI Taxonomy" id="5936"/>
    <lineage>
        <taxon>Eukaryota</taxon>
        <taxon>Sar</taxon>
        <taxon>Alveolata</taxon>
        <taxon>Ciliophora</taxon>
        <taxon>Intramacronucleata</taxon>
        <taxon>Spirotrichea</taxon>
        <taxon>Hypotrichia</taxon>
        <taxon>Euplotida</taxon>
        <taxon>Euplotidae</taxon>
        <taxon>Moneuplotes</taxon>
    </lineage>
</organism>
<feature type="compositionally biased region" description="Basic and acidic residues" evidence="4">
    <location>
        <begin position="982"/>
        <end position="1004"/>
    </location>
</feature>
<comment type="caution">
    <text evidence="7">The sequence shown here is derived from an EMBL/GenBank/DDBJ whole genome shotgun (WGS) entry which is preliminary data.</text>
</comment>
<dbReference type="Pfam" id="PF05018">
    <property type="entry name" value="CFA20_dom"/>
    <property type="match status" value="1"/>
</dbReference>
<feature type="compositionally biased region" description="Basic and acidic residues" evidence="4">
    <location>
        <begin position="252"/>
        <end position="281"/>
    </location>
</feature>
<feature type="domain" description="EML-like first beta-propeller" evidence="6">
    <location>
        <begin position="373"/>
        <end position="638"/>
    </location>
</feature>
<dbReference type="PANTHER" id="PTHR13720:SF24">
    <property type="entry name" value="WD REPEAT-CONTAINING PROTEIN 90"/>
    <property type="match status" value="1"/>
</dbReference>
<dbReference type="InterPro" id="IPR036322">
    <property type="entry name" value="WD40_repeat_dom_sf"/>
</dbReference>
<dbReference type="PROSITE" id="PS50082">
    <property type="entry name" value="WD_REPEATS_2"/>
    <property type="match status" value="3"/>
</dbReference>
<evidence type="ECO:0000259" key="6">
    <source>
        <dbReference type="Pfam" id="PF23409"/>
    </source>
</evidence>
<feature type="region of interest" description="Disordered" evidence="4">
    <location>
        <begin position="973"/>
        <end position="1068"/>
    </location>
</feature>
<keyword evidence="2" id="KW-0677">Repeat</keyword>
<keyword evidence="1 3" id="KW-0853">WD repeat</keyword>
<name>A0AAD1XAB3_EUPCR</name>
<feature type="repeat" description="WD" evidence="3">
    <location>
        <begin position="871"/>
        <end position="903"/>
    </location>
</feature>
<accession>A0AAD1XAB3</accession>
<dbReference type="Pfam" id="PF00400">
    <property type="entry name" value="WD40"/>
    <property type="match status" value="4"/>
</dbReference>
<sequence>MLQKADNNWQHPYVDVFKYYNIGVDWKRTEKKGCVTEYLAKEIGRRAFNIKGHISSKNYIKCPHPLSKIKNLGLIGRFIYIEAKVEPEKPYFIHLEFSMEGRNNLRFSFSNLYKEISLPNNFVIQIPLELTRSWTILVVDVARIMHLSELFPEDYLIDGAHMLKSFTFGSEIKVRGIFTSDNFYTWNKLPCDFQFKAPAGADKKEFEKQFVWTCIPSVNPELIEQYLKESSPLKPQASEDSQEDENSLFRNSELEERKPEMYDYEESKRGEKKQYADHTMTKSELGNIGGSGSSKVEEKGDKQVNFEQEEEGKVINAQNGNKSEKLAIDPILNMDYVIGYTGKNLKWSPNKEDKSIVYASGGLLVSLNVRSNKQRFFFGHTDMITCFAFSQDGSLLASGQEKKKATIRIWDFETGKTCAVLHPKLKTVECISFNCNSTVLAVSGRDEKNKECIILWDISVLNTNTKPPVITKQLSNFNIMAMKFSPIDPFVVMSCGKENIRSWRLKNKHLQGCSVVLDHRARNTVFTDLDYEYGFKSSDLVENESLSRILISSQTGLIIIINYHSKKLENAFQIHDGPILSISVNEAFCVTGSEDNLLRVWLLDFSEYFIEAPHDGPVSAVDISPDGTQIVCGTNNGSLGMVDIAKEKYVTLLRSHSDEILSADYNIERNYIITISKDKTIRLWGVDGNFQKIYEFVSPHDQAISVSSHPSEPLFACGFESGTLRIFDIQNTKVREVYSQFNLPLVDLVYSSDSRLLLTSSKDGYLAIHNVNLQHQPIKMLQVDFPPPHISLGFDPTNSVFGAFGDNGNLVNIYDTVNFSLMNTVTLKKEVGKCFVFSPAELQLIVATTSNKIRFYDLKVKGVNTPLREITNIHRESINSIDFSKNGQYFLTSGDDKMVKVFDSDIEKITPYHFQSFIGHTFGVRKIFFNPNNNSQCFSVGGRDGIHMWTFRGDISDNYDNYAEELQALKERTQQKMTYKGEPTKDLGEQVEEAKEPEQEEINKENVNTENIERDSQKDIQETDSKQEYKEFQETDIKPGTEQFIQEGQGPKEEEGSQISDNLSENECPPTSILYNGVNVQGNIISIQDKRLIIFTSETDIVLQNKDSESQRVLENSHNGQHISALAISRDNTLLASCSSAPDEEGTASIIIRDVEDDFNKKLELRSHKNGIDTLLFSYCGEFLISQGNSDDKTLAIWHIPTGELIKSTLCPLYYSGISLLENDLESKLMFATVGREAFRLWKISETHELLFYDVELPEAELNLTSISVAPVLPEPYNTSVVLIGTEEGDVIICSPHDVQFLAKVNRVMTREITIIDCRRDAILLADSAGNLVRHSIDEGKPLFTEPGTVLIFDGPVIAISFDENLMEGHVGTTNNNLNYASFAAYEVNN</sequence>
<evidence type="ECO:0000313" key="7">
    <source>
        <dbReference type="EMBL" id="CAI2364547.1"/>
    </source>
</evidence>
<dbReference type="InterPro" id="IPR001680">
    <property type="entry name" value="WD40_rpt"/>
</dbReference>
<dbReference type="PANTHER" id="PTHR13720">
    <property type="entry name" value="WD-40 REPEAT PROTEIN"/>
    <property type="match status" value="1"/>
</dbReference>
<evidence type="ECO:0000313" key="8">
    <source>
        <dbReference type="Proteomes" id="UP001295684"/>
    </source>
</evidence>
<dbReference type="InterPro" id="IPR015943">
    <property type="entry name" value="WD40/YVTN_repeat-like_dom_sf"/>
</dbReference>
<evidence type="ECO:0000256" key="4">
    <source>
        <dbReference type="SAM" id="MobiDB-lite"/>
    </source>
</evidence>
<dbReference type="Pfam" id="PF23409">
    <property type="entry name" value="Beta-prop_EML"/>
    <property type="match status" value="1"/>
</dbReference>
<dbReference type="PROSITE" id="PS50294">
    <property type="entry name" value="WD_REPEATS_REGION"/>
    <property type="match status" value="2"/>
</dbReference>
<evidence type="ECO:0000259" key="5">
    <source>
        <dbReference type="Pfam" id="PF05018"/>
    </source>
</evidence>
<dbReference type="InterPro" id="IPR050630">
    <property type="entry name" value="WD_repeat_EMAP"/>
</dbReference>
<feature type="compositionally biased region" description="Basic and acidic residues" evidence="4">
    <location>
        <begin position="1011"/>
        <end position="1039"/>
    </location>
</feature>
<feature type="repeat" description="WD" evidence="3">
    <location>
        <begin position="653"/>
        <end position="684"/>
    </location>
</feature>